<gene>
    <name evidence="2" type="ORF">PVAP13_4KG306100</name>
</gene>
<reference evidence="2" key="1">
    <citation type="submission" date="2020-05" db="EMBL/GenBank/DDBJ databases">
        <title>WGS assembly of Panicum virgatum.</title>
        <authorList>
            <person name="Lovell J.T."/>
            <person name="Jenkins J."/>
            <person name="Shu S."/>
            <person name="Juenger T.E."/>
            <person name="Schmutz J."/>
        </authorList>
    </citation>
    <scope>NUCLEOTIDE SEQUENCE</scope>
    <source>
        <strain evidence="2">AP13</strain>
    </source>
</reference>
<comment type="caution">
    <text evidence="2">The sequence shown here is derived from an EMBL/GenBank/DDBJ whole genome shotgun (WGS) entry which is preliminary data.</text>
</comment>
<dbReference type="EMBL" id="CM029043">
    <property type="protein sequence ID" value="KAG2612768.1"/>
    <property type="molecule type" value="Genomic_DNA"/>
</dbReference>
<evidence type="ECO:0000259" key="1">
    <source>
        <dbReference type="Pfam" id="PF13966"/>
    </source>
</evidence>
<accession>A0A8T0TSJ9</accession>
<dbReference type="Proteomes" id="UP000823388">
    <property type="component" value="Chromosome 4K"/>
</dbReference>
<proteinExistence type="predicted"/>
<dbReference type="AlphaFoldDB" id="A0A8T0TSJ9"/>
<evidence type="ECO:0000313" key="2">
    <source>
        <dbReference type="EMBL" id="KAG2612768.1"/>
    </source>
</evidence>
<dbReference type="Pfam" id="PF13966">
    <property type="entry name" value="zf-RVT"/>
    <property type="match status" value="1"/>
</dbReference>
<name>A0A8T0TSJ9_PANVG</name>
<evidence type="ECO:0000313" key="3">
    <source>
        <dbReference type="Proteomes" id="UP000823388"/>
    </source>
</evidence>
<dbReference type="InterPro" id="IPR026960">
    <property type="entry name" value="RVT-Znf"/>
</dbReference>
<keyword evidence="3" id="KW-1185">Reference proteome</keyword>
<protein>
    <recommendedName>
        <fullName evidence="1">Reverse transcriptase zinc-binding domain-containing protein</fullName>
    </recommendedName>
</protein>
<organism evidence="2 3">
    <name type="scientific">Panicum virgatum</name>
    <name type="common">Blackwell switchgrass</name>
    <dbReference type="NCBI Taxonomy" id="38727"/>
    <lineage>
        <taxon>Eukaryota</taxon>
        <taxon>Viridiplantae</taxon>
        <taxon>Streptophyta</taxon>
        <taxon>Embryophyta</taxon>
        <taxon>Tracheophyta</taxon>
        <taxon>Spermatophyta</taxon>
        <taxon>Magnoliopsida</taxon>
        <taxon>Liliopsida</taxon>
        <taxon>Poales</taxon>
        <taxon>Poaceae</taxon>
        <taxon>PACMAD clade</taxon>
        <taxon>Panicoideae</taxon>
        <taxon>Panicodae</taxon>
        <taxon>Paniceae</taxon>
        <taxon>Panicinae</taxon>
        <taxon>Panicum</taxon>
        <taxon>Panicum sect. Hiantes</taxon>
    </lineage>
</organism>
<sequence>MHGRRIEYCSRKGVFTFPALFTHAKEPDASVAKVCSQPLMGHFAYRLSHIATAELAMLEEIVEEVVLQDMPDCRKCPLAEKDGTLRAGPIYRARMSLQENTPCPFYKFVWSNCAPPRGRFFAWLLVQEKIQCKTNLRFKNVVDDAECEVCRVAVESPYHLILHRTIATQFWAKLGISVHQASVSQLWKLDRPPGVPAQHYSTFLLLCAWQLWKHRHDVVFRSQESSLLRLLLSCKEEAHLWSYRLLRQDKEVADAWCHVFCSNM</sequence>
<feature type="domain" description="Reverse transcriptase zinc-binding" evidence="1">
    <location>
        <begin position="96"/>
        <end position="171"/>
    </location>
</feature>